<evidence type="ECO:0000313" key="1">
    <source>
        <dbReference type="EMBL" id="EFX73336.1"/>
    </source>
</evidence>
<dbReference type="InParanoid" id="E9H4J7"/>
<dbReference type="KEGG" id="dpx:DAPPUDRAFT_325387"/>
<gene>
    <name evidence="1" type="ORF">DAPPUDRAFT_325387</name>
</gene>
<evidence type="ECO:0000313" key="2">
    <source>
        <dbReference type="Proteomes" id="UP000000305"/>
    </source>
</evidence>
<keyword evidence="2" id="KW-1185">Reference proteome</keyword>
<sequence length="192" mass="22154">MAEQVTEADSVLVLTCIEVLNKSDGEIKWELLSFFQVISLTLSENEETPSRNNCHAKIVFTDYLASTYAPNFKANPGESIQFPFKTTHPNVSISVFQQTTEIQVHPRNEFFKIWNSSSPLENPRWSFNSKFGLTLANATIFDTVNDYLIGSMPFVNGKRVNIQHNEETREFLGWSFQWINSKLIMKYRRAFL</sequence>
<accession>E9H4J7</accession>
<proteinExistence type="predicted"/>
<organism evidence="1 2">
    <name type="scientific">Daphnia pulex</name>
    <name type="common">Water flea</name>
    <dbReference type="NCBI Taxonomy" id="6669"/>
    <lineage>
        <taxon>Eukaryota</taxon>
        <taxon>Metazoa</taxon>
        <taxon>Ecdysozoa</taxon>
        <taxon>Arthropoda</taxon>
        <taxon>Crustacea</taxon>
        <taxon>Branchiopoda</taxon>
        <taxon>Diplostraca</taxon>
        <taxon>Cladocera</taxon>
        <taxon>Anomopoda</taxon>
        <taxon>Daphniidae</taxon>
        <taxon>Daphnia</taxon>
    </lineage>
</organism>
<dbReference type="OrthoDB" id="6402680at2759"/>
<dbReference type="EMBL" id="GL732592">
    <property type="protein sequence ID" value="EFX73336.1"/>
    <property type="molecule type" value="Genomic_DNA"/>
</dbReference>
<dbReference type="Proteomes" id="UP000000305">
    <property type="component" value="Unassembled WGS sequence"/>
</dbReference>
<dbReference type="AlphaFoldDB" id="E9H4J7"/>
<name>E9H4J7_DAPPU</name>
<reference evidence="1 2" key="1">
    <citation type="journal article" date="2011" name="Science">
        <title>The ecoresponsive genome of Daphnia pulex.</title>
        <authorList>
            <person name="Colbourne J.K."/>
            <person name="Pfrender M.E."/>
            <person name="Gilbert D."/>
            <person name="Thomas W.K."/>
            <person name="Tucker A."/>
            <person name="Oakley T.H."/>
            <person name="Tokishita S."/>
            <person name="Aerts A."/>
            <person name="Arnold G.J."/>
            <person name="Basu M.K."/>
            <person name="Bauer D.J."/>
            <person name="Caceres C.E."/>
            <person name="Carmel L."/>
            <person name="Casola C."/>
            <person name="Choi J.H."/>
            <person name="Detter J.C."/>
            <person name="Dong Q."/>
            <person name="Dusheyko S."/>
            <person name="Eads B.D."/>
            <person name="Frohlich T."/>
            <person name="Geiler-Samerotte K.A."/>
            <person name="Gerlach D."/>
            <person name="Hatcher P."/>
            <person name="Jogdeo S."/>
            <person name="Krijgsveld J."/>
            <person name="Kriventseva E.V."/>
            <person name="Kultz D."/>
            <person name="Laforsch C."/>
            <person name="Lindquist E."/>
            <person name="Lopez J."/>
            <person name="Manak J.R."/>
            <person name="Muller J."/>
            <person name="Pangilinan J."/>
            <person name="Patwardhan R.P."/>
            <person name="Pitluck S."/>
            <person name="Pritham E.J."/>
            <person name="Rechtsteiner A."/>
            <person name="Rho M."/>
            <person name="Rogozin I.B."/>
            <person name="Sakarya O."/>
            <person name="Salamov A."/>
            <person name="Schaack S."/>
            <person name="Shapiro H."/>
            <person name="Shiga Y."/>
            <person name="Skalitzky C."/>
            <person name="Smith Z."/>
            <person name="Souvorov A."/>
            <person name="Sung W."/>
            <person name="Tang Z."/>
            <person name="Tsuchiya D."/>
            <person name="Tu H."/>
            <person name="Vos H."/>
            <person name="Wang M."/>
            <person name="Wolf Y.I."/>
            <person name="Yamagata H."/>
            <person name="Yamada T."/>
            <person name="Ye Y."/>
            <person name="Shaw J.R."/>
            <person name="Andrews J."/>
            <person name="Crease T.J."/>
            <person name="Tang H."/>
            <person name="Lucas S.M."/>
            <person name="Robertson H.M."/>
            <person name="Bork P."/>
            <person name="Koonin E.V."/>
            <person name="Zdobnov E.M."/>
            <person name="Grigoriev I.V."/>
            <person name="Lynch M."/>
            <person name="Boore J.L."/>
        </authorList>
    </citation>
    <scope>NUCLEOTIDE SEQUENCE [LARGE SCALE GENOMIC DNA]</scope>
</reference>
<dbReference type="HOGENOM" id="CLU_1416480_0_0_1"/>
<protein>
    <submittedName>
        <fullName evidence="1">Uncharacterized protein</fullName>
    </submittedName>
</protein>